<evidence type="ECO:0000256" key="1">
    <source>
        <dbReference type="ARBA" id="ARBA00004305"/>
    </source>
</evidence>
<evidence type="ECO:0000256" key="6">
    <source>
        <dbReference type="ARBA" id="ARBA00022840"/>
    </source>
</evidence>
<dbReference type="GO" id="GO:0070159">
    <property type="term" value="P:mitochondrial threonyl-tRNA aminoacylation"/>
    <property type="evidence" value="ECO:0007669"/>
    <property type="project" value="TreeGrafter"/>
</dbReference>
<dbReference type="OrthoDB" id="5423599at2759"/>
<protein>
    <recommendedName>
        <fullName evidence="3">threonine--tRNA ligase</fullName>
        <ecNumber evidence="3">6.1.1.3</ecNumber>
    </recommendedName>
    <alternativeName>
        <fullName evidence="11">Threonyl-tRNA synthetase</fullName>
    </alternativeName>
</protein>
<dbReference type="FunCoup" id="A5DN97">
    <property type="interactions" value="81"/>
</dbReference>
<dbReference type="Gene3D" id="3.40.50.800">
    <property type="entry name" value="Anticodon-binding domain"/>
    <property type="match status" value="1"/>
</dbReference>
<dbReference type="SUPFAM" id="SSF55681">
    <property type="entry name" value="Class II aaRS and biotin synthetases"/>
    <property type="match status" value="1"/>
</dbReference>
<evidence type="ECO:0000256" key="11">
    <source>
        <dbReference type="ARBA" id="ARBA00031900"/>
    </source>
</evidence>
<keyword evidence="10" id="KW-0030">Aminoacyl-tRNA synthetase</keyword>
<dbReference type="Pfam" id="PF00587">
    <property type="entry name" value="tRNA-synt_2b"/>
    <property type="match status" value="1"/>
</dbReference>
<evidence type="ECO:0000256" key="3">
    <source>
        <dbReference type="ARBA" id="ARBA00013163"/>
    </source>
</evidence>
<keyword evidence="15" id="KW-1185">Reference proteome</keyword>
<dbReference type="AlphaFoldDB" id="A5DN97"/>
<dbReference type="GeneID" id="5124900"/>
<evidence type="ECO:0000256" key="5">
    <source>
        <dbReference type="ARBA" id="ARBA00022741"/>
    </source>
</evidence>
<dbReference type="KEGG" id="pgu:PGUG_04748"/>
<dbReference type="GO" id="GO:0005524">
    <property type="term" value="F:ATP binding"/>
    <property type="evidence" value="ECO:0007669"/>
    <property type="project" value="UniProtKB-KW"/>
</dbReference>
<dbReference type="PANTHER" id="PTHR11451">
    <property type="entry name" value="THREONINE-TRNA LIGASE"/>
    <property type="match status" value="1"/>
</dbReference>
<dbReference type="InterPro" id="IPR006195">
    <property type="entry name" value="aa-tRNA-synth_II"/>
</dbReference>
<dbReference type="PRINTS" id="PR01047">
    <property type="entry name" value="TRNASYNTHTHR"/>
</dbReference>
<dbReference type="InterPro" id="IPR033728">
    <property type="entry name" value="ThrRS_core"/>
</dbReference>
<dbReference type="STRING" id="294746.A5DN97"/>
<dbReference type="InterPro" id="IPR036621">
    <property type="entry name" value="Anticodon-bd_dom_sf"/>
</dbReference>
<evidence type="ECO:0000256" key="10">
    <source>
        <dbReference type="ARBA" id="ARBA00023146"/>
    </source>
</evidence>
<dbReference type="CDD" id="cd00771">
    <property type="entry name" value="ThrRS_core"/>
    <property type="match status" value="1"/>
</dbReference>
<name>A5DN97_PICGU</name>
<proteinExistence type="inferred from homology"/>
<dbReference type="Gene3D" id="3.30.930.10">
    <property type="entry name" value="Bira Bifunctional Protein, Domain 2"/>
    <property type="match status" value="1"/>
</dbReference>
<dbReference type="InParanoid" id="A5DN97"/>
<evidence type="ECO:0000256" key="12">
    <source>
        <dbReference type="ARBA" id="ARBA00049515"/>
    </source>
</evidence>
<evidence type="ECO:0000313" key="14">
    <source>
        <dbReference type="EMBL" id="EDK40650.2"/>
    </source>
</evidence>
<dbReference type="eggNOG" id="KOG1637">
    <property type="taxonomic scope" value="Eukaryota"/>
</dbReference>
<comment type="catalytic activity">
    <reaction evidence="12">
        <text>tRNA(Thr) + L-threonine + ATP = L-threonyl-tRNA(Thr) + AMP + diphosphate + H(+)</text>
        <dbReference type="Rhea" id="RHEA:24624"/>
        <dbReference type="Rhea" id="RHEA-COMP:9670"/>
        <dbReference type="Rhea" id="RHEA-COMP:9704"/>
        <dbReference type="ChEBI" id="CHEBI:15378"/>
        <dbReference type="ChEBI" id="CHEBI:30616"/>
        <dbReference type="ChEBI" id="CHEBI:33019"/>
        <dbReference type="ChEBI" id="CHEBI:57926"/>
        <dbReference type="ChEBI" id="CHEBI:78442"/>
        <dbReference type="ChEBI" id="CHEBI:78534"/>
        <dbReference type="ChEBI" id="CHEBI:456215"/>
        <dbReference type="EC" id="6.1.1.3"/>
    </reaction>
</comment>
<accession>A5DN97</accession>
<evidence type="ECO:0000259" key="13">
    <source>
        <dbReference type="PROSITE" id="PS50862"/>
    </source>
</evidence>
<dbReference type="Proteomes" id="UP000001997">
    <property type="component" value="Unassembled WGS sequence"/>
</dbReference>
<keyword evidence="5" id="KW-0547">Nucleotide-binding</keyword>
<keyword evidence="7" id="KW-0648">Protein biosynthesis</keyword>
<dbReference type="GO" id="GO:0004829">
    <property type="term" value="F:threonine-tRNA ligase activity"/>
    <property type="evidence" value="ECO:0007669"/>
    <property type="project" value="UniProtKB-EC"/>
</dbReference>
<dbReference type="FunFam" id="3.30.930.10:FF:000039">
    <property type="entry name" value="Threonyl-tRNA synthetase, mitochondrial"/>
    <property type="match status" value="1"/>
</dbReference>
<feature type="domain" description="Aminoacyl-transfer RNA synthetases class-II family profile" evidence="13">
    <location>
        <begin position="43"/>
        <end position="331"/>
    </location>
</feature>
<dbReference type="SUPFAM" id="SSF52954">
    <property type="entry name" value="Class II aaRS ABD-related"/>
    <property type="match status" value="1"/>
</dbReference>
<dbReference type="GO" id="GO:0005759">
    <property type="term" value="C:mitochondrial matrix"/>
    <property type="evidence" value="ECO:0007669"/>
    <property type="project" value="UniProtKB-SubCell"/>
</dbReference>
<keyword evidence="8" id="KW-0809">Transit peptide</keyword>
<sequence>MLSLRRPRLPHLALRHYSANVPSSTNTNHAISVKQQLYTTDPVTPGSIFFLPHGTRIMNKLIQFMKHQQMRYGFEEVITPLIYKNQLWKTSGHWDNYRDDMFKVTGNVVHEHEDPQLHEYGLKPMNCPGHCVIFSKFERSYNEFPIRLSDFSSLHRNEASGALSGLTRVRRFHQDDGHIFCEFDQVEDEISNTVNLILESYKVFGIPSNEIKFTLSTRPEDKYIGEISTWEKAEEKLSNVLTNSGNSWTINPGDGAFYGPKIDVQLTDAFGKAHQVGTIQLDFQLPARFDLKYIDKHGSRENRPIMIHRAVFGSLERFFAILLDHYQGKWPFWLNPRQALIIPVNDSHVSAAQEIKKQISGRHRIKDRYCTHDRTQFFH</sequence>
<evidence type="ECO:0000256" key="7">
    <source>
        <dbReference type="ARBA" id="ARBA00022917"/>
    </source>
</evidence>
<dbReference type="EC" id="6.1.1.3" evidence="3"/>
<dbReference type="HOGENOM" id="CLU_008554_2_1_1"/>
<dbReference type="RefSeq" id="XP_001482793.2">
    <property type="nucleotide sequence ID" value="XM_001482743.1"/>
</dbReference>
<evidence type="ECO:0000313" key="15">
    <source>
        <dbReference type="Proteomes" id="UP000001997"/>
    </source>
</evidence>
<reference evidence="14 15" key="1">
    <citation type="journal article" date="2009" name="Nature">
        <title>Evolution of pathogenicity and sexual reproduction in eight Candida genomes.</title>
        <authorList>
            <person name="Butler G."/>
            <person name="Rasmussen M.D."/>
            <person name="Lin M.F."/>
            <person name="Santos M.A."/>
            <person name="Sakthikumar S."/>
            <person name="Munro C.A."/>
            <person name="Rheinbay E."/>
            <person name="Grabherr M."/>
            <person name="Forche A."/>
            <person name="Reedy J.L."/>
            <person name="Agrafioti I."/>
            <person name="Arnaud M.B."/>
            <person name="Bates S."/>
            <person name="Brown A.J."/>
            <person name="Brunke S."/>
            <person name="Costanzo M.C."/>
            <person name="Fitzpatrick D.A."/>
            <person name="de Groot P.W."/>
            <person name="Harris D."/>
            <person name="Hoyer L.L."/>
            <person name="Hube B."/>
            <person name="Klis F.M."/>
            <person name="Kodira C."/>
            <person name="Lennard N."/>
            <person name="Logue M.E."/>
            <person name="Martin R."/>
            <person name="Neiman A.M."/>
            <person name="Nikolaou E."/>
            <person name="Quail M.A."/>
            <person name="Quinn J."/>
            <person name="Santos M.C."/>
            <person name="Schmitzberger F.F."/>
            <person name="Sherlock G."/>
            <person name="Shah P."/>
            <person name="Silverstein K.A."/>
            <person name="Skrzypek M.S."/>
            <person name="Soll D."/>
            <person name="Staggs R."/>
            <person name="Stansfield I."/>
            <person name="Stumpf M.P."/>
            <person name="Sudbery P.E."/>
            <person name="Srikantha T."/>
            <person name="Zeng Q."/>
            <person name="Berman J."/>
            <person name="Berriman M."/>
            <person name="Heitman J."/>
            <person name="Gow N.A."/>
            <person name="Lorenz M.C."/>
            <person name="Birren B.W."/>
            <person name="Kellis M."/>
            <person name="Cuomo C.A."/>
        </authorList>
    </citation>
    <scope>NUCLEOTIDE SEQUENCE [LARGE SCALE GENOMIC DNA]</scope>
    <source>
        <strain evidence="15">ATCC 6260 / CBS 566 / DSM 6381 / JCM 1539 / NBRC 10279 / NRRL Y-324</strain>
    </source>
</reference>
<organism evidence="14 15">
    <name type="scientific">Meyerozyma guilliermondii (strain ATCC 6260 / CBS 566 / DSM 6381 / JCM 1539 / NBRC 10279 / NRRL Y-324)</name>
    <name type="common">Yeast</name>
    <name type="synonym">Candida guilliermondii</name>
    <dbReference type="NCBI Taxonomy" id="294746"/>
    <lineage>
        <taxon>Eukaryota</taxon>
        <taxon>Fungi</taxon>
        <taxon>Dikarya</taxon>
        <taxon>Ascomycota</taxon>
        <taxon>Saccharomycotina</taxon>
        <taxon>Pichiomycetes</taxon>
        <taxon>Debaryomycetaceae</taxon>
        <taxon>Meyerozyma</taxon>
    </lineage>
</organism>
<dbReference type="VEuPathDB" id="FungiDB:PGUG_04748"/>
<evidence type="ECO:0000256" key="4">
    <source>
        <dbReference type="ARBA" id="ARBA00022598"/>
    </source>
</evidence>
<keyword evidence="6" id="KW-0067">ATP-binding</keyword>
<comment type="subcellular location">
    <subcellularLocation>
        <location evidence="1">Mitochondrion matrix</location>
    </subcellularLocation>
</comment>
<dbReference type="EMBL" id="CH408160">
    <property type="protein sequence ID" value="EDK40650.2"/>
    <property type="molecule type" value="Genomic_DNA"/>
</dbReference>
<dbReference type="InterPro" id="IPR002320">
    <property type="entry name" value="Thr-tRNA-ligase_IIa"/>
</dbReference>
<evidence type="ECO:0000256" key="9">
    <source>
        <dbReference type="ARBA" id="ARBA00023128"/>
    </source>
</evidence>
<dbReference type="PROSITE" id="PS50862">
    <property type="entry name" value="AA_TRNA_LIGASE_II"/>
    <property type="match status" value="1"/>
</dbReference>
<evidence type="ECO:0000256" key="2">
    <source>
        <dbReference type="ARBA" id="ARBA00008226"/>
    </source>
</evidence>
<dbReference type="InterPro" id="IPR045864">
    <property type="entry name" value="aa-tRNA-synth_II/BPL/LPL"/>
</dbReference>
<dbReference type="NCBIfam" id="TIGR00418">
    <property type="entry name" value="thrS"/>
    <property type="match status" value="1"/>
</dbReference>
<keyword evidence="9" id="KW-0496">Mitochondrion</keyword>
<dbReference type="InterPro" id="IPR002314">
    <property type="entry name" value="aa-tRNA-synt_IIb"/>
</dbReference>
<gene>
    <name evidence="14" type="ORF">PGUG_04748</name>
</gene>
<evidence type="ECO:0000256" key="8">
    <source>
        <dbReference type="ARBA" id="ARBA00022946"/>
    </source>
</evidence>
<comment type="similarity">
    <text evidence="2">Belongs to the class-II aminoacyl-tRNA synthetase family.</text>
</comment>
<dbReference type="PANTHER" id="PTHR11451:SF50">
    <property type="entry name" value="THREONINE--TRNA LIGASE, MITOCHONDRIAL"/>
    <property type="match status" value="1"/>
</dbReference>
<dbReference type="OMA" id="HRYEYSG"/>
<keyword evidence="4" id="KW-0436">Ligase</keyword>